<dbReference type="PANTHER" id="PTHR36424">
    <property type="entry name" value="PHEROMONE-REGULATED MEMBRANE PROTEIN 6"/>
    <property type="match status" value="1"/>
</dbReference>
<dbReference type="AlphaFoldDB" id="A0A1E4TY61"/>
<dbReference type="Proteomes" id="UP000094236">
    <property type="component" value="Unassembled WGS sequence"/>
</dbReference>
<dbReference type="EMBL" id="KV454012">
    <property type="protein sequence ID" value="ODV96693.1"/>
    <property type="molecule type" value="Genomic_DNA"/>
</dbReference>
<gene>
    <name evidence="2" type="ORF">PACTADRAFT_30756</name>
</gene>
<feature type="transmembrane region" description="Helical" evidence="1">
    <location>
        <begin position="204"/>
        <end position="226"/>
    </location>
</feature>
<dbReference type="PANTHER" id="PTHR36424:SF1">
    <property type="entry name" value="LOW AFFINITY K(+) TRANSPORTER 1-RELATED"/>
    <property type="match status" value="1"/>
</dbReference>
<feature type="non-terminal residue" evidence="2">
    <location>
        <position position="1"/>
    </location>
</feature>
<dbReference type="GO" id="GO:0015079">
    <property type="term" value="F:potassium ion transmembrane transporter activity"/>
    <property type="evidence" value="ECO:0007669"/>
    <property type="project" value="InterPro"/>
</dbReference>
<dbReference type="STRING" id="669874.A0A1E4TY61"/>
<feature type="transmembrane region" description="Helical" evidence="1">
    <location>
        <begin position="72"/>
        <end position="93"/>
    </location>
</feature>
<feature type="transmembrane region" description="Helical" evidence="1">
    <location>
        <begin position="27"/>
        <end position="52"/>
    </location>
</feature>
<keyword evidence="1" id="KW-0812">Transmembrane</keyword>
<evidence type="ECO:0000313" key="3">
    <source>
        <dbReference type="Proteomes" id="UP000094236"/>
    </source>
</evidence>
<reference evidence="3" key="1">
    <citation type="submission" date="2016-05" db="EMBL/GenBank/DDBJ databases">
        <title>Comparative genomics of biotechnologically important yeasts.</title>
        <authorList>
            <consortium name="DOE Joint Genome Institute"/>
            <person name="Riley R."/>
            <person name="Haridas S."/>
            <person name="Wolfe K.H."/>
            <person name="Lopes M.R."/>
            <person name="Hittinger C.T."/>
            <person name="Goker M."/>
            <person name="Salamov A."/>
            <person name="Wisecaver J."/>
            <person name="Long T.M."/>
            <person name="Aerts A.L."/>
            <person name="Barry K."/>
            <person name="Choi C."/>
            <person name="Clum A."/>
            <person name="Coughlan A.Y."/>
            <person name="Deshpande S."/>
            <person name="Douglass A.P."/>
            <person name="Hanson S.J."/>
            <person name="Klenk H.-P."/>
            <person name="Labutti K."/>
            <person name="Lapidus A."/>
            <person name="Lindquist E."/>
            <person name="Lipzen A."/>
            <person name="Meier-Kolthoff J.P."/>
            <person name="Ohm R.A."/>
            <person name="Otillar R.P."/>
            <person name="Pangilinan J."/>
            <person name="Peng Y."/>
            <person name="Rokas A."/>
            <person name="Rosa C.A."/>
            <person name="Scheuner C."/>
            <person name="Sibirny A.A."/>
            <person name="Slot J.C."/>
            <person name="Stielow J.B."/>
            <person name="Sun H."/>
            <person name="Kurtzman C.P."/>
            <person name="Blackwell M."/>
            <person name="Grigoriev I.V."/>
            <person name="Jeffries T.W."/>
        </authorList>
    </citation>
    <scope>NUCLEOTIDE SEQUENCE [LARGE SCALE GENOMIC DNA]</scope>
    <source>
        <strain evidence="3">NRRL Y-2460</strain>
    </source>
</reference>
<dbReference type="OrthoDB" id="2128042at2759"/>
<organism evidence="2 3">
    <name type="scientific">Pachysolen tannophilus NRRL Y-2460</name>
    <dbReference type="NCBI Taxonomy" id="669874"/>
    <lineage>
        <taxon>Eukaryota</taxon>
        <taxon>Fungi</taxon>
        <taxon>Dikarya</taxon>
        <taxon>Ascomycota</taxon>
        <taxon>Saccharomycotina</taxon>
        <taxon>Pichiomycetes</taxon>
        <taxon>Pachysolenaceae</taxon>
        <taxon>Pachysolen</taxon>
    </lineage>
</organism>
<name>A0A1E4TY61_PACTA</name>
<keyword evidence="3" id="KW-1185">Reference proteome</keyword>
<protein>
    <submittedName>
        <fullName evidence="2">Uncharacterized protein</fullName>
    </submittedName>
</protein>
<proteinExistence type="predicted"/>
<evidence type="ECO:0000313" key="2">
    <source>
        <dbReference type="EMBL" id="ODV96693.1"/>
    </source>
</evidence>
<dbReference type="Pfam" id="PF16944">
    <property type="entry name" value="KCH"/>
    <property type="match status" value="1"/>
</dbReference>
<evidence type="ECO:0000256" key="1">
    <source>
        <dbReference type="SAM" id="Phobius"/>
    </source>
</evidence>
<dbReference type="GO" id="GO:0005886">
    <property type="term" value="C:plasma membrane"/>
    <property type="evidence" value="ECO:0007669"/>
    <property type="project" value="InterPro"/>
</dbReference>
<feature type="non-terminal residue" evidence="2">
    <location>
        <position position="255"/>
    </location>
</feature>
<keyword evidence="1" id="KW-1133">Transmembrane helix</keyword>
<dbReference type="InterPro" id="IPR031606">
    <property type="entry name" value="Kch1/2"/>
</dbReference>
<accession>A0A1E4TY61</accession>
<sequence>NWAWEIDENTFDVIDVDFFTNHKFSTVINYILFLFFLILKIAFIGSDIYTAIKLIVFDKWSSDITPFISYDICRWIFIGCILLSVLLIVWNFIYGLKVYYTRNISLTYINPIARNIYCLRSYKYFCVYNEITSDNFFSGLVFFTYFKLRNCLGLICCDSPRQIINLITIIKILKFDSSMVSVIKNIAATNKTEAIILSLMTFSFIIWFIFFIEFVYAILFFLPIYYRVVYKLKFKYGLKQYCCIKINEVIQNKIQ</sequence>
<keyword evidence="1" id="KW-0472">Membrane</keyword>